<evidence type="ECO:0000256" key="6">
    <source>
        <dbReference type="SAM" id="Phobius"/>
    </source>
</evidence>
<feature type="transmembrane region" description="Helical" evidence="6">
    <location>
        <begin position="110"/>
        <end position="133"/>
    </location>
</feature>
<dbReference type="Pfam" id="PF00335">
    <property type="entry name" value="Tetraspanin"/>
    <property type="match status" value="1"/>
</dbReference>
<dbReference type="GO" id="GO:0005886">
    <property type="term" value="C:plasma membrane"/>
    <property type="evidence" value="ECO:0007669"/>
    <property type="project" value="TreeGrafter"/>
</dbReference>
<dbReference type="Gene3D" id="1.10.1450.10">
    <property type="entry name" value="Tetraspanin"/>
    <property type="match status" value="1"/>
</dbReference>
<evidence type="ECO:0000256" key="3">
    <source>
        <dbReference type="ARBA" id="ARBA00022989"/>
    </source>
</evidence>
<protein>
    <submittedName>
        <fullName evidence="7">Tetraspanin</fullName>
    </submittedName>
</protein>
<organism evidence="7">
    <name type="scientific">Parasteatoda tepidariorum</name>
    <name type="common">Common house spider</name>
    <name type="synonym">Achaearanea tepidariorum</name>
    <dbReference type="NCBI Taxonomy" id="114398"/>
    <lineage>
        <taxon>Eukaryota</taxon>
        <taxon>Metazoa</taxon>
        <taxon>Ecdysozoa</taxon>
        <taxon>Arthropoda</taxon>
        <taxon>Chelicerata</taxon>
        <taxon>Arachnida</taxon>
        <taxon>Araneae</taxon>
        <taxon>Araneomorphae</taxon>
        <taxon>Entelegynae</taxon>
        <taxon>Araneoidea</taxon>
        <taxon>Theridiidae</taxon>
        <taxon>Parasteatoda</taxon>
    </lineage>
</organism>
<dbReference type="AlphaFoldDB" id="A0A2L2Y2M2"/>
<dbReference type="OrthoDB" id="10051670at2759"/>
<sequence>MGYGAKDEENPVSEDETEAEKQKLRTPEMGDDVELKKIPVKVRDAAYPEVIIGNSDPLLKVHHLKYLLIGFNGFLTTLGLVLLSLSIWIYADAEYTQLETKLNVDNFKTVCILFIVASLIVIFVGFLGCFAAVTERRWLLIAFIGIFGIIFVVEIGAVVLMWSAPYSKTITRELEKQIKLQIDSRPIDDSARYFTDFIQSHLQCCGSLSPKDYGENDVPNSCDSEVNGLAYQEGCAAKMLSYLRSKAGIVGGIALPILLLQLLALMAAGCLIKSLDVESKYFM</sequence>
<reference evidence="7" key="1">
    <citation type="journal article" date="2016" name="Mol. Ecol. Resour.">
        <title>Evaluation of the impact of RNA preservation methods of spiders for de novo transcriptome assembly.</title>
        <authorList>
            <person name="Kono N."/>
            <person name="Nakamura H."/>
            <person name="Ito Y."/>
            <person name="Tomita M."/>
            <person name="Arakawa K."/>
        </authorList>
    </citation>
    <scope>NUCLEOTIDE SEQUENCE</scope>
    <source>
        <tissue evidence="7">Whole body</tissue>
    </source>
</reference>
<keyword evidence="2 6" id="KW-0812">Transmembrane</keyword>
<feature type="transmembrane region" description="Helical" evidence="6">
    <location>
        <begin position="139"/>
        <end position="162"/>
    </location>
</feature>
<comment type="subcellular location">
    <subcellularLocation>
        <location evidence="1">Membrane</location>
        <topology evidence="1">Multi-pass membrane protein</topology>
    </subcellularLocation>
</comment>
<dbReference type="SUPFAM" id="SSF48652">
    <property type="entry name" value="Tetraspanin"/>
    <property type="match status" value="1"/>
</dbReference>
<evidence type="ECO:0000256" key="4">
    <source>
        <dbReference type="ARBA" id="ARBA00023136"/>
    </source>
</evidence>
<dbReference type="OMA" id="HDVNDHL"/>
<feature type="region of interest" description="Disordered" evidence="5">
    <location>
        <begin position="1"/>
        <end position="27"/>
    </location>
</feature>
<feature type="transmembrane region" description="Helical" evidence="6">
    <location>
        <begin position="66"/>
        <end position="90"/>
    </location>
</feature>
<dbReference type="EMBL" id="IAAA01001288">
    <property type="protein sequence ID" value="LAA01560.1"/>
    <property type="molecule type" value="mRNA"/>
</dbReference>
<keyword evidence="4 6" id="KW-0472">Membrane</keyword>
<dbReference type="RefSeq" id="XP_015930690.1">
    <property type="nucleotide sequence ID" value="XM_016075204.4"/>
</dbReference>
<name>A0A2L2Y2M2_PARTP</name>
<evidence type="ECO:0000256" key="1">
    <source>
        <dbReference type="ARBA" id="ARBA00004141"/>
    </source>
</evidence>
<evidence type="ECO:0000313" key="7">
    <source>
        <dbReference type="EMBL" id="LAA01560.1"/>
    </source>
</evidence>
<dbReference type="CDD" id="cd03127">
    <property type="entry name" value="tetraspanin_LEL"/>
    <property type="match status" value="1"/>
</dbReference>
<evidence type="ECO:0000256" key="5">
    <source>
        <dbReference type="SAM" id="MobiDB-lite"/>
    </source>
</evidence>
<feature type="transmembrane region" description="Helical" evidence="6">
    <location>
        <begin position="248"/>
        <end position="275"/>
    </location>
</feature>
<dbReference type="EMBL" id="IAAA01001289">
    <property type="protein sequence ID" value="LAA01563.1"/>
    <property type="molecule type" value="mRNA"/>
</dbReference>
<dbReference type="InterPro" id="IPR008952">
    <property type="entry name" value="Tetraspanin_EC2_sf"/>
</dbReference>
<accession>A0A2L2Y2M2</accession>
<dbReference type="GeneID" id="107457126"/>
<dbReference type="EMBL" id="IAAA01001287">
    <property type="protein sequence ID" value="LAA01555.1"/>
    <property type="molecule type" value="mRNA"/>
</dbReference>
<keyword evidence="3 6" id="KW-1133">Transmembrane helix</keyword>
<dbReference type="PANTHER" id="PTHR19282:SF534">
    <property type="entry name" value="TETRASPANIN FAMILY-RELATED"/>
    <property type="match status" value="1"/>
</dbReference>
<evidence type="ECO:0000256" key="2">
    <source>
        <dbReference type="ARBA" id="ARBA00022692"/>
    </source>
</evidence>
<dbReference type="KEGG" id="ptep:107457126"/>
<dbReference type="PANTHER" id="PTHR19282">
    <property type="entry name" value="TETRASPANIN"/>
    <property type="match status" value="1"/>
</dbReference>
<dbReference type="InterPro" id="IPR018499">
    <property type="entry name" value="Tetraspanin/Peripherin"/>
</dbReference>
<dbReference type="PRINTS" id="PR00259">
    <property type="entry name" value="TMFOUR"/>
</dbReference>
<proteinExistence type="evidence at transcript level"/>